<dbReference type="EMBL" id="FR799579">
    <property type="protein sequence ID" value="CBZ28035.1"/>
    <property type="molecule type" value="Genomic_DNA"/>
</dbReference>
<dbReference type="RefSeq" id="XP_003876515.1">
    <property type="nucleotide sequence ID" value="XM_003876466.1"/>
</dbReference>
<reference evidence="2 3" key="1">
    <citation type="journal article" date="2011" name="Genome Res.">
        <title>Chromosome and gene copy number variation allow major structural change between species and strains of Leishmania.</title>
        <authorList>
            <person name="Rogers M.B."/>
            <person name="Hilley J.D."/>
            <person name="Dickens N.J."/>
            <person name="Wilkes J."/>
            <person name="Bates P.A."/>
            <person name="Depledge D.P."/>
            <person name="Harris D."/>
            <person name="Her Y."/>
            <person name="Herzyk P."/>
            <person name="Imamura H."/>
            <person name="Otto T.D."/>
            <person name="Sanders M."/>
            <person name="Seeger K."/>
            <person name="Dujardin J.C."/>
            <person name="Berriman M."/>
            <person name="Smith D.F."/>
            <person name="Hertz-Fowler C."/>
            <person name="Mottram J.C."/>
        </authorList>
    </citation>
    <scope>NUCLEOTIDE SEQUENCE [LARGE SCALE GENOMIC DNA]</scope>
    <source>
        <strain evidence="2 3">MHOM/GT/2001/U1103</strain>
    </source>
</reference>
<organism evidence="2 3">
    <name type="scientific">Leishmania mexicana (strain MHOM/GT/2001/U1103)</name>
    <dbReference type="NCBI Taxonomy" id="929439"/>
    <lineage>
        <taxon>Eukaryota</taxon>
        <taxon>Discoba</taxon>
        <taxon>Euglenozoa</taxon>
        <taxon>Kinetoplastea</taxon>
        <taxon>Metakinetoplastina</taxon>
        <taxon>Trypanosomatida</taxon>
        <taxon>Trypanosomatidae</taxon>
        <taxon>Leishmaniinae</taxon>
        <taxon>Leishmania</taxon>
    </lineage>
</organism>
<feature type="compositionally biased region" description="Low complexity" evidence="1">
    <location>
        <begin position="176"/>
        <end position="187"/>
    </location>
</feature>
<protein>
    <submittedName>
        <fullName evidence="2">Uncharacterized protein</fullName>
    </submittedName>
</protein>
<dbReference type="OrthoDB" id="247771at2759"/>
<feature type="region of interest" description="Disordered" evidence="1">
    <location>
        <begin position="176"/>
        <end position="206"/>
    </location>
</feature>
<dbReference type="GeneID" id="13449452"/>
<evidence type="ECO:0000313" key="2">
    <source>
        <dbReference type="EMBL" id="CBZ28035.1"/>
    </source>
</evidence>
<feature type="region of interest" description="Disordered" evidence="1">
    <location>
        <begin position="1"/>
        <end position="42"/>
    </location>
</feature>
<dbReference type="PhylomeDB" id="E9AYJ3"/>
<dbReference type="OMA" id="QNRRVYG"/>
<proteinExistence type="predicted"/>
<keyword evidence="3" id="KW-1185">Reference proteome</keyword>
<evidence type="ECO:0000313" key="3">
    <source>
        <dbReference type="Proteomes" id="UP000007259"/>
    </source>
</evidence>
<dbReference type="KEGG" id="lmi:LMXM_26_2130"/>
<dbReference type="VEuPathDB" id="TriTrypDB:LmxM.26.2130"/>
<sequence length="256" mass="27503">MPTSAPLSKSSSPPKQPPHSAAAKRGATVTGKPKSTSTLTSHKDPVIYHGSVILNSLPVNYKKVYNHTVRRFFSSAQQQHMKDVRLIEEIGNATLCVEVGSKATAQLFFRQLQNRRVYGRRWKVQYVPTSATACSPEACLVDCFLVPPAPKSLAERALSGIPGLLSFIDTPDEPLPASAAAAASEPAPIRDADNDSDADGGEWDPYQGQQRHRLLVSFADEGSALHARAVLSGRLVGTSGVRMFLECRRGGGGVVQ</sequence>
<evidence type="ECO:0000256" key="1">
    <source>
        <dbReference type="SAM" id="MobiDB-lite"/>
    </source>
</evidence>
<dbReference type="AlphaFoldDB" id="E9AYJ3"/>
<dbReference type="Proteomes" id="UP000007259">
    <property type="component" value="Chromosome 26"/>
</dbReference>
<name>E9AYJ3_LEIMU</name>
<accession>E9AYJ3</accession>
<feature type="compositionally biased region" description="Low complexity" evidence="1">
    <location>
        <begin position="1"/>
        <end position="24"/>
    </location>
</feature>
<gene>
    <name evidence="2" type="ORF">LMXM_26_2130</name>
</gene>